<reference evidence="3 4" key="1">
    <citation type="submission" date="2020-03" db="EMBL/GenBank/DDBJ databases">
        <title>Genomic Encyclopedia of Type Strains, Phase IV (KMG-IV): sequencing the most valuable type-strain genomes for metagenomic binning, comparative biology and taxonomic classification.</title>
        <authorList>
            <person name="Goeker M."/>
        </authorList>
    </citation>
    <scope>NUCLEOTIDE SEQUENCE [LARGE SCALE GENOMIC DNA]</scope>
    <source>
        <strain evidence="3 4">DSM 105096</strain>
    </source>
</reference>
<keyword evidence="1" id="KW-0472">Membrane</keyword>
<gene>
    <name evidence="3" type="ORF">GGR27_000761</name>
</gene>
<name>A0ABX0X8C2_9BACT</name>
<dbReference type="InterPro" id="IPR005548">
    <property type="entry name" value="Cell_div_FtsQ/DivIB_C"/>
</dbReference>
<protein>
    <submittedName>
        <fullName evidence="3">Cell division protein FtsQ</fullName>
    </submittedName>
</protein>
<dbReference type="Pfam" id="PF03799">
    <property type="entry name" value="FtsQ_DivIB_C"/>
    <property type="match status" value="1"/>
</dbReference>
<keyword evidence="4" id="KW-1185">Reference proteome</keyword>
<keyword evidence="1" id="KW-1133">Transmembrane helix</keyword>
<evidence type="ECO:0000313" key="4">
    <source>
        <dbReference type="Proteomes" id="UP000770785"/>
    </source>
</evidence>
<keyword evidence="3" id="KW-0132">Cell division</keyword>
<evidence type="ECO:0000313" key="3">
    <source>
        <dbReference type="EMBL" id="NJC25280.1"/>
    </source>
</evidence>
<keyword evidence="1" id="KW-0812">Transmembrane</keyword>
<feature type="transmembrane region" description="Helical" evidence="1">
    <location>
        <begin position="23"/>
        <end position="41"/>
    </location>
</feature>
<accession>A0ABX0X8C2</accession>
<proteinExistence type="predicted"/>
<sequence length="271" mass="30920">MARSKAKEKLPFFIRFIQGVKKYGWIFIGLAIAALAISAIGSRESSHVATVAPIVMPLPDGSLLVTPEQLIEKLGASFLKPISEWSLNDIDIKRVEEVLEAQAFVADADAFVDDDLQLNIIVNQRIPLLRVIGESGQNYYLDEQGIRMPLSNNYTARVLVVTGNVMLWSDDFMNNENNQLHQLVEFTRYVRGDEILNALIEQVYVTNTGEWVLAPKVGDQVIYLGRYEKEKIKARLKRLKTFYREGLPYEGWSKYKSFDLRYNDQVVAQKK</sequence>
<dbReference type="RefSeq" id="WP_168036041.1">
    <property type="nucleotide sequence ID" value="NZ_JAATJH010000001.1"/>
</dbReference>
<dbReference type="Proteomes" id="UP000770785">
    <property type="component" value="Unassembled WGS sequence"/>
</dbReference>
<organism evidence="3 4">
    <name type="scientific">Neolewinella antarctica</name>
    <dbReference type="NCBI Taxonomy" id="442734"/>
    <lineage>
        <taxon>Bacteria</taxon>
        <taxon>Pseudomonadati</taxon>
        <taxon>Bacteroidota</taxon>
        <taxon>Saprospiria</taxon>
        <taxon>Saprospirales</taxon>
        <taxon>Lewinellaceae</taxon>
        <taxon>Neolewinella</taxon>
    </lineage>
</organism>
<feature type="domain" description="Cell division protein FtsQ/DivIB C-terminal" evidence="2">
    <location>
        <begin position="136"/>
        <end position="261"/>
    </location>
</feature>
<dbReference type="EMBL" id="JAATJH010000001">
    <property type="protein sequence ID" value="NJC25280.1"/>
    <property type="molecule type" value="Genomic_DNA"/>
</dbReference>
<evidence type="ECO:0000259" key="2">
    <source>
        <dbReference type="Pfam" id="PF03799"/>
    </source>
</evidence>
<comment type="caution">
    <text evidence="3">The sequence shown here is derived from an EMBL/GenBank/DDBJ whole genome shotgun (WGS) entry which is preliminary data.</text>
</comment>
<keyword evidence="3" id="KW-0131">Cell cycle</keyword>
<dbReference type="GO" id="GO:0051301">
    <property type="term" value="P:cell division"/>
    <property type="evidence" value="ECO:0007669"/>
    <property type="project" value="UniProtKB-KW"/>
</dbReference>
<evidence type="ECO:0000256" key="1">
    <source>
        <dbReference type="SAM" id="Phobius"/>
    </source>
</evidence>